<dbReference type="Gene3D" id="3.90.1150.10">
    <property type="entry name" value="Aspartate Aminotransferase, domain 1"/>
    <property type="match status" value="1"/>
</dbReference>
<dbReference type="SUPFAM" id="SSF53383">
    <property type="entry name" value="PLP-dependent transferases"/>
    <property type="match status" value="1"/>
</dbReference>
<dbReference type="GO" id="GO:0003962">
    <property type="term" value="F:cystathionine gamma-synthase activity"/>
    <property type="evidence" value="ECO:0007669"/>
    <property type="project" value="UniProtKB-EC"/>
</dbReference>
<dbReference type="InterPro" id="IPR000277">
    <property type="entry name" value="Cys/Met-Metab_PyrdxlP-dep_enz"/>
</dbReference>
<keyword evidence="10" id="KW-0808">Transferase</keyword>
<reference evidence="11" key="1">
    <citation type="submission" date="2018-07" db="EMBL/GenBank/DDBJ databases">
        <title>Streptacidiphilus bronchialis DSM 106435 chromosome.</title>
        <authorList>
            <person name="Batra D."/>
            <person name="Gulvik C.A."/>
        </authorList>
    </citation>
    <scope>NUCLEOTIDE SEQUENCE [LARGE SCALE GENOMIC DNA]</scope>
    <source>
        <strain evidence="11">DSM 106435</strain>
    </source>
</reference>
<dbReference type="OrthoDB" id="9780685at2"/>
<dbReference type="RefSeq" id="WP_111490505.1">
    <property type="nucleotide sequence ID" value="NZ_CP031264.1"/>
</dbReference>
<dbReference type="FunFam" id="3.90.1150.10:FF:000008">
    <property type="entry name" value="Cystathionine gamma-synthase"/>
    <property type="match status" value="1"/>
</dbReference>
<evidence type="ECO:0000256" key="7">
    <source>
        <dbReference type="ARBA" id="ARBA00083849"/>
    </source>
</evidence>
<dbReference type="Gene3D" id="3.40.640.10">
    <property type="entry name" value="Type I PLP-dependent aspartate aminotransferase-like (Major domain)"/>
    <property type="match status" value="1"/>
</dbReference>
<evidence type="ECO:0000256" key="3">
    <source>
        <dbReference type="ARBA" id="ARBA00022898"/>
    </source>
</evidence>
<evidence type="ECO:0000256" key="1">
    <source>
        <dbReference type="ARBA" id="ARBA00001933"/>
    </source>
</evidence>
<proteinExistence type="inferred from homology"/>
<evidence type="ECO:0000256" key="2">
    <source>
        <dbReference type="ARBA" id="ARBA00009077"/>
    </source>
</evidence>
<evidence type="ECO:0000256" key="6">
    <source>
        <dbReference type="ARBA" id="ARBA00068008"/>
    </source>
</evidence>
<evidence type="ECO:0000256" key="5">
    <source>
        <dbReference type="ARBA" id="ARBA00066530"/>
    </source>
</evidence>
<dbReference type="FunFam" id="3.40.640.10:FF:000009">
    <property type="entry name" value="Cystathionine gamma-synthase homolog"/>
    <property type="match status" value="1"/>
</dbReference>
<dbReference type="Pfam" id="PF01053">
    <property type="entry name" value="Cys_Met_Meta_PP"/>
    <property type="match status" value="1"/>
</dbReference>
<feature type="modified residue" description="N6-(pyridoxal phosphate)lysine" evidence="8">
    <location>
        <position position="206"/>
    </location>
</feature>
<comment type="cofactor">
    <cofactor evidence="1 9">
        <name>pyridoxal 5'-phosphate</name>
        <dbReference type="ChEBI" id="CHEBI:597326"/>
    </cofactor>
</comment>
<evidence type="ECO:0000256" key="8">
    <source>
        <dbReference type="PIRSR" id="PIRSR001434-2"/>
    </source>
</evidence>
<accession>A0A345SZQ7</accession>
<dbReference type="PROSITE" id="PS00868">
    <property type="entry name" value="CYS_MET_METAB_PP"/>
    <property type="match status" value="1"/>
</dbReference>
<keyword evidence="11" id="KW-1185">Reference proteome</keyword>
<sequence length="386" mass="40731">MSDQHGQQQYAFETLAIHAGQEADPQTGAVVPPIYQVSTYKQDGVGGLRGGYEYSRSANPTRTALEENLAALEGGRRGLAFASGLAAEDCLLRTVLKPGDHILIPNDAYGGTFRLFSKVLQRWGVEWSVADMHNPESVRAGVRATTRVVWVETPSNPLLGIADIAVLAQIARDAGALLVVDNTFASPYLQQPLALGADVVVHSTTKYMGGHSDVVGGALVTADAGLGEELAYHQNAMGGVAGPFDSWLVLRGIKTLGVRMDRHSENATRVAEMLTRHPSVVQVLYPGLPEHAGHEVAAKQMKAFGGMVSFRVAGGEQAAVEVCNRAQLFTLGESLGGVESLIEHPGRMTHASAAGSALEVPADLVRLSVGIESVDDLLADLGQALG</sequence>
<keyword evidence="3 8" id="KW-0663">Pyridoxal phosphate</keyword>
<evidence type="ECO:0000313" key="10">
    <source>
        <dbReference type="EMBL" id="AXI79212.1"/>
    </source>
</evidence>
<comment type="catalytic activity">
    <reaction evidence="4">
        <text>O-succinyl-L-homoserine + L-cysteine = L,L-cystathionine + succinate + H(+)</text>
        <dbReference type="Rhea" id="RHEA:20397"/>
        <dbReference type="ChEBI" id="CHEBI:15378"/>
        <dbReference type="ChEBI" id="CHEBI:30031"/>
        <dbReference type="ChEBI" id="CHEBI:35235"/>
        <dbReference type="ChEBI" id="CHEBI:57661"/>
        <dbReference type="ChEBI" id="CHEBI:58161"/>
        <dbReference type="EC" id="2.5.1.48"/>
    </reaction>
</comment>
<dbReference type="InterPro" id="IPR015422">
    <property type="entry name" value="PyrdxlP-dep_Trfase_small"/>
</dbReference>
<dbReference type="KEGG" id="stri:C7M71_019145"/>
<protein>
    <recommendedName>
        <fullName evidence="6">Cystathionine gamma-synthase</fullName>
        <ecNumber evidence="5">2.5.1.48</ecNumber>
    </recommendedName>
    <alternativeName>
        <fullName evidence="7">O-succinylhomoserine (thiol)-lyase</fullName>
    </alternativeName>
</protein>
<dbReference type="CDD" id="cd00614">
    <property type="entry name" value="CGS_like"/>
    <property type="match status" value="1"/>
</dbReference>
<evidence type="ECO:0000313" key="11">
    <source>
        <dbReference type="Proteomes" id="UP000249340"/>
    </source>
</evidence>
<evidence type="ECO:0000256" key="9">
    <source>
        <dbReference type="RuleBase" id="RU362118"/>
    </source>
</evidence>
<dbReference type="GO" id="GO:0019343">
    <property type="term" value="P:cysteine biosynthetic process via cystathionine"/>
    <property type="evidence" value="ECO:0007669"/>
    <property type="project" value="TreeGrafter"/>
</dbReference>
<dbReference type="InterPro" id="IPR054542">
    <property type="entry name" value="Cys_met_metab_PP"/>
</dbReference>
<dbReference type="GO" id="GO:0030170">
    <property type="term" value="F:pyridoxal phosphate binding"/>
    <property type="evidence" value="ECO:0007669"/>
    <property type="project" value="InterPro"/>
</dbReference>
<dbReference type="EC" id="2.5.1.48" evidence="5"/>
<evidence type="ECO:0000256" key="4">
    <source>
        <dbReference type="ARBA" id="ARBA00051441"/>
    </source>
</evidence>
<name>A0A345SZQ7_9ACTN</name>
<dbReference type="NCBIfam" id="NF005871">
    <property type="entry name" value="PRK07811.1"/>
    <property type="match status" value="1"/>
</dbReference>
<dbReference type="InterPro" id="IPR015424">
    <property type="entry name" value="PyrdxlP-dep_Trfase"/>
</dbReference>
<dbReference type="PANTHER" id="PTHR11808:SF15">
    <property type="entry name" value="CYSTATHIONINE GAMMA-LYASE"/>
    <property type="match status" value="1"/>
</dbReference>
<dbReference type="PIRSF" id="PIRSF001434">
    <property type="entry name" value="CGS"/>
    <property type="match status" value="1"/>
</dbReference>
<dbReference type="GO" id="GO:0019346">
    <property type="term" value="P:transsulfuration"/>
    <property type="evidence" value="ECO:0007669"/>
    <property type="project" value="InterPro"/>
</dbReference>
<gene>
    <name evidence="10" type="ORF">C7M71_019145</name>
</gene>
<dbReference type="GO" id="GO:0004123">
    <property type="term" value="F:cystathionine gamma-lyase activity"/>
    <property type="evidence" value="ECO:0007669"/>
    <property type="project" value="TreeGrafter"/>
</dbReference>
<dbReference type="EMBL" id="CP031264">
    <property type="protein sequence ID" value="AXI79212.1"/>
    <property type="molecule type" value="Genomic_DNA"/>
</dbReference>
<dbReference type="PANTHER" id="PTHR11808">
    <property type="entry name" value="TRANS-SULFURATION ENZYME FAMILY MEMBER"/>
    <property type="match status" value="1"/>
</dbReference>
<dbReference type="Proteomes" id="UP000249340">
    <property type="component" value="Chromosome"/>
</dbReference>
<comment type="similarity">
    <text evidence="2 9">Belongs to the trans-sulfuration enzymes family.</text>
</comment>
<dbReference type="AlphaFoldDB" id="A0A345SZQ7"/>
<organism evidence="10 11">
    <name type="scientific">Peterkaempfera bronchialis</name>
    <dbReference type="NCBI Taxonomy" id="2126346"/>
    <lineage>
        <taxon>Bacteria</taxon>
        <taxon>Bacillati</taxon>
        <taxon>Actinomycetota</taxon>
        <taxon>Actinomycetes</taxon>
        <taxon>Kitasatosporales</taxon>
        <taxon>Streptomycetaceae</taxon>
        <taxon>Peterkaempfera</taxon>
    </lineage>
</organism>
<dbReference type="InterPro" id="IPR015421">
    <property type="entry name" value="PyrdxlP-dep_Trfase_major"/>
</dbReference>
<dbReference type="GO" id="GO:0005737">
    <property type="term" value="C:cytoplasm"/>
    <property type="evidence" value="ECO:0007669"/>
    <property type="project" value="TreeGrafter"/>
</dbReference>